<organism evidence="9 10">
    <name type="scientific">Saccharibacillus brassicae</name>
    <dbReference type="NCBI Taxonomy" id="2583377"/>
    <lineage>
        <taxon>Bacteria</taxon>
        <taxon>Bacillati</taxon>
        <taxon>Bacillota</taxon>
        <taxon>Bacilli</taxon>
        <taxon>Bacillales</taxon>
        <taxon>Paenibacillaceae</taxon>
        <taxon>Saccharibacillus</taxon>
    </lineage>
</organism>
<feature type="transmembrane region" description="Helical" evidence="7">
    <location>
        <begin position="263"/>
        <end position="284"/>
    </location>
</feature>
<comment type="subcellular location">
    <subcellularLocation>
        <location evidence="1">Cell membrane</location>
        <topology evidence="1">Multi-pass membrane protein</topology>
    </subcellularLocation>
</comment>
<evidence type="ECO:0000256" key="4">
    <source>
        <dbReference type="ARBA" id="ARBA00022692"/>
    </source>
</evidence>
<feature type="transmembrane region" description="Helical" evidence="7">
    <location>
        <begin position="46"/>
        <end position="63"/>
    </location>
</feature>
<evidence type="ECO:0000313" key="10">
    <source>
        <dbReference type="Proteomes" id="UP000316968"/>
    </source>
</evidence>
<evidence type="ECO:0000259" key="8">
    <source>
        <dbReference type="PROSITE" id="PS50850"/>
    </source>
</evidence>
<gene>
    <name evidence="9" type="ORF">FFV09_21560</name>
</gene>
<dbReference type="InterPro" id="IPR036259">
    <property type="entry name" value="MFS_trans_sf"/>
</dbReference>
<protein>
    <submittedName>
        <fullName evidence="9">MFS transporter</fullName>
    </submittedName>
</protein>
<feature type="transmembrane region" description="Helical" evidence="7">
    <location>
        <begin position="299"/>
        <end position="317"/>
    </location>
</feature>
<dbReference type="CDD" id="cd17321">
    <property type="entry name" value="MFS_MMR_MDR_like"/>
    <property type="match status" value="1"/>
</dbReference>
<evidence type="ECO:0000256" key="7">
    <source>
        <dbReference type="SAM" id="Phobius"/>
    </source>
</evidence>
<keyword evidence="5 7" id="KW-1133">Transmembrane helix</keyword>
<dbReference type="InterPro" id="IPR011701">
    <property type="entry name" value="MFS"/>
</dbReference>
<dbReference type="Gene3D" id="1.20.1720.10">
    <property type="entry name" value="Multidrug resistance protein D"/>
    <property type="match status" value="1"/>
</dbReference>
<dbReference type="OrthoDB" id="9781469at2"/>
<feature type="transmembrane region" description="Helical" evidence="7">
    <location>
        <begin position="226"/>
        <end position="242"/>
    </location>
</feature>
<dbReference type="PANTHER" id="PTHR42718">
    <property type="entry name" value="MAJOR FACILITATOR SUPERFAMILY MULTIDRUG TRANSPORTER MFSC"/>
    <property type="match status" value="1"/>
</dbReference>
<feature type="transmembrane region" description="Helical" evidence="7">
    <location>
        <begin position="464"/>
        <end position="489"/>
    </location>
</feature>
<keyword evidence="3" id="KW-1003">Cell membrane</keyword>
<reference evidence="9 10" key="1">
    <citation type="submission" date="2019-06" db="EMBL/GenBank/DDBJ databases">
        <title>Saccharibacillus brassicae sp. nov., an endophytic bacterium isolated from Chinese cabbage seeds (Brassica pekinensis).</title>
        <authorList>
            <person name="Jiang L."/>
            <person name="Lee J."/>
            <person name="Kim S.W."/>
        </authorList>
    </citation>
    <scope>NUCLEOTIDE SEQUENCE [LARGE SCALE GENOMIC DNA]</scope>
    <source>
        <strain evidence="10">KCTC 43072 / ATSA2</strain>
    </source>
</reference>
<feature type="transmembrane region" description="Helical" evidence="7">
    <location>
        <begin position="329"/>
        <end position="347"/>
    </location>
</feature>
<feature type="transmembrane region" description="Helical" evidence="7">
    <location>
        <begin position="7"/>
        <end position="34"/>
    </location>
</feature>
<evidence type="ECO:0000256" key="5">
    <source>
        <dbReference type="ARBA" id="ARBA00022989"/>
    </source>
</evidence>
<dbReference type="AlphaFoldDB" id="A0A4Y6UZP7"/>
<proteinExistence type="predicted"/>
<accession>A0A4Y6UZP7</accession>
<evidence type="ECO:0000256" key="1">
    <source>
        <dbReference type="ARBA" id="ARBA00004651"/>
    </source>
</evidence>
<feature type="transmembrane region" description="Helical" evidence="7">
    <location>
        <begin position="75"/>
        <end position="94"/>
    </location>
</feature>
<feature type="transmembrane region" description="Helical" evidence="7">
    <location>
        <begin position="133"/>
        <end position="156"/>
    </location>
</feature>
<keyword evidence="6 7" id="KW-0472">Membrane</keyword>
<evidence type="ECO:0000256" key="6">
    <source>
        <dbReference type="ARBA" id="ARBA00023136"/>
    </source>
</evidence>
<name>A0A4Y6UZP7_SACBS</name>
<feature type="domain" description="Major facilitator superfamily (MFS) profile" evidence="8">
    <location>
        <begin position="9"/>
        <end position="492"/>
    </location>
</feature>
<dbReference type="PANTHER" id="PTHR42718:SF47">
    <property type="entry name" value="METHYL VIOLOGEN RESISTANCE PROTEIN SMVA"/>
    <property type="match status" value="1"/>
</dbReference>
<dbReference type="EMBL" id="CP041217">
    <property type="protein sequence ID" value="QDH23219.1"/>
    <property type="molecule type" value="Genomic_DNA"/>
</dbReference>
<dbReference type="SUPFAM" id="SSF103473">
    <property type="entry name" value="MFS general substrate transporter"/>
    <property type="match status" value="1"/>
</dbReference>
<dbReference type="GO" id="GO:0005886">
    <property type="term" value="C:plasma membrane"/>
    <property type="evidence" value="ECO:0007669"/>
    <property type="project" value="UniProtKB-SubCell"/>
</dbReference>
<keyword evidence="4 7" id="KW-0812">Transmembrane</keyword>
<evidence type="ECO:0000256" key="2">
    <source>
        <dbReference type="ARBA" id="ARBA00022448"/>
    </source>
</evidence>
<keyword evidence="2" id="KW-0813">Transport</keyword>
<dbReference type="PROSITE" id="PS50850">
    <property type="entry name" value="MFS"/>
    <property type="match status" value="1"/>
</dbReference>
<dbReference type="Gene3D" id="1.20.1250.20">
    <property type="entry name" value="MFS general substrate transporter like domains"/>
    <property type="match status" value="1"/>
</dbReference>
<dbReference type="KEGG" id="saca:FFV09_21560"/>
<evidence type="ECO:0000313" key="9">
    <source>
        <dbReference type="EMBL" id="QDH23219.1"/>
    </source>
</evidence>
<dbReference type="RefSeq" id="WP_141449756.1">
    <property type="nucleotide sequence ID" value="NZ_CP041217.1"/>
</dbReference>
<feature type="transmembrane region" description="Helical" evidence="7">
    <location>
        <begin position="353"/>
        <end position="374"/>
    </location>
</feature>
<feature type="transmembrane region" description="Helical" evidence="7">
    <location>
        <begin position="195"/>
        <end position="214"/>
    </location>
</feature>
<evidence type="ECO:0000256" key="3">
    <source>
        <dbReference type="ARBA" id="ARBA00022475"/>
    </source>
</evidence>
<dbReference type="Proteomes" id="UP000316968">
    <property type="component" value="Chromosome"/>
</dbReference>
<feature type="transmembrane region" description="Helical" evidence="7">
    <location>
        <begin position="162"/>
        <end position="183"/>
    </location>
</feature>
<dbReference type="GO" id="GO:0022857">
    <property type="term" value="F:transmembrane transporter activity"/>
    <property type="evidence" value="ECO:0007669"/>
    <property type="project" value="InterPro"/>
</dbReference>
<feature type="transmembrane region" description="Helical" evidence="7">
    <location>
        <begin position="395"/>
        <end position="418"/>
    </location>
</feature>
<keyword evidence="10" id="KW-1185">Reference proteome</keyword>
<dbReference type="InterPro" id="IPR020846">
    <property type="entry name" value="MFS_dom"/>
</dbReference>
<sequence>MTAFKRWIILAIVSSALLLIVMDMTILYTALPILTRDLGASASEKLWILNGYSLVMAGLLPAMGTLGDRLGYRRIFTLGLLVFLAASLTAAFSPVPAVLIASRVLLAVGASMMMPATLSIIRVTFTDERERGLAIGVWGAIASGGAGLGPIVGGLLLAHFHWGSVFLINLPIALAALLLTLWIVPRHQGDPGKKWDLFGSVQIMVAMVALIYAIKEFARRDGSPALAAAGAALGLVALALFVRRQIRSADPLIDLSLFKIPRFAAGFIVAFVGMFGQMGLQYLVTQRLQLVENLSPLQAGWFTVSIPLAAVVAGLFAGMRLHRADPIRLKVFALFAAALGTGLYAWRFDGEPALQIAGLLLLGAGLGAGMTAASHSIMNEAPPHKAGMAASIEEVAYEMGGASGIAIIGSLSALLYTLSMRIPAGLNVPANVRDSLDEALLAADSLPAASAAALREAGRSAFDVSFVVVVASIAAFLAAAALIVAVIGARAKSRERTGS</sequence>
<dbReference type="Pfam" id="PF07690">
    <property type="entry name" value="MFS_1"/>
    <property type="match status" value="1"/>
</dbReference>
<feature type="transmembrane region" description="Helical" evidence="7">
    <location>
        <begin position="100"/>
        <end position="121"/>
    </location>
</feature>